<dbReference type="AlphaFoldDB" id="A0A2H1IAZ4"/>
<gene>
    <name evidence="1" type="ORF">BAURA86_00418</name>
</gene>
<proteinExistence type="predicted"/>
<reference evidence="1 2" key="1">
    <citation type="submission" date="2017-03" db="EMBL/GenBank/DDBJ databases">
        <authorList>
            <person name="Afonso C.L."/>
            <person name="Miller P.J."/>
            <person name="Scott M.A."/>
            <person name="Spackman E."/>
            <person name="Goraichik I."/>
            <person name="Dimitrov K.M."/>
            <person name="Suarez D.L."/>
            <person name="Swayne D.E."/>
        </authorList>
    </citation>
    <scope>NUCLEOTIDE SEQUENCE [LARGE SCALE GENOMIC DNA]</scope>
    <source>
        <strain evidence="2">8(6)</strain>
    </source>
</reference>
<evidence type="ECO:0000313" key="1">
    <source>
        <dbReference type="EMBL" id="SMX72378.1"/>
    </source>
</evidence>
<protein>
    <submittedName>
        <fullName evidence="1">Uncharacterized protein</fullName>
    </submittedName>
</protein>
<accession>A0A2H1IAZ4</accession>
<organism evidence="1 2">
    <name type="scientific">Brevibacterium aurantiacum</name>
    <dbReference type="NCBI Taxonomy" id="273384"/>
    <lineage>
        <taxon>Bacteria</taxon>
        <taxon>Bacillati</taxon>
        <taxon>Actinomycetota</taxon>
        <taxon>Actinomycetes</taxon>
        <taxon>Micrococcales</taxon>
        <taxon>Brevibacteriaceae</taxon>
        <taxon>Brevibacterium</taxon>
    </lineage>
</organism>
<evidence type="ECO:0000313" key="2">
    <source>
        <dbReference type="Proteomes" id="UP000234300"/>
    </source>
</evidence>
<dbReference type="Proteomes" id="UP000234300">
    <property type="component" value="Unassembled WGS sequence"/>
</dbReference>
<dbReference type="EMBL" id="FXZI01000001">
    <property type="protein sequence ID" value="SMX72378.1"/>
    <property type="molecule type" value="Genomic_DNA"/>
</dbReference>
<sequence>MQFGDTDLRSLGRLGRIGRQESTDALYCVIYEHEAMGQSMLQIDSLQLFKASGVVVMRDRPPRPRVLVKSQRKCVRCRRQIGRCRISDGVTHSINLTGQESTEAPMPDPDVQL</sequence>
<name>A0A2H1IAZ4_BREAU</name>